<protein>
    <submittedName>
        <fullName evidence="2">Uncharacterized protein</fullName>
    </submittedName>
</protein>
<comment type="caution">
    <text evidence="2">The sequence shown here is derived from an EMBL/GenBank/DDBJ whole genome shotgun (WGS) entry which is preliminary data.</text>
</comment>
<accession>A0A7W7RN79</accession>
<reference evidence="2 3" key="1">
    <citation type="submission" date="2020-08" db="EMBL/GenBank/DDBJ databases">
        <title>Sequencing the genomes of 1000 actinobacteria strains.</title>
        <authorList>
            <person name="Klenk H.-P."/>
        </authorList>
    </citation>
    <scope>NUCLEOTIDE SEQUENCE [LARGE SCALE GENOMIC DNA]</scope>
    <source>
        <strain evidence="2 3">DSM 102030</strain>
    </source>
</reference>
<dbReference type="AlphaFoldDB" id="A0A7W7RN79"/>
<keyword evidence="3" id="KW-1185">Reference proteome</keyword>
<gene>
    <name evidence="2" type="ORF">F4561_005391</name>
</gene>
<sequence>MSGAGVPVPVTGSWPRERPSRGNPIGTRMVESLSWWAIHATLTLSSGDPFLGD</sequence>
<name>A0A7W7RN79_9ACTN</name>
<evidence type="ECO:0000313" key="2">
    <source>
        <dbReference type="EMBL" id="MBB4934571.1"/>
    </source>
</evidence>
<feature type="region of interest" description="Disordered" evidence="1">
    <location>
        <begin position="1"/>
        <end position="25"/>
    </location>
</feature>
<organism evidence="2 3">
    <name type="scientific">Lipingzhangella halophila</name>
    <dbReference type="NCBI Taxonomy" id="1783352"/>
    <lineage>
        <taxon>Bacteria</taxon>
        <taxon>Bacillati</taxon>
        <taxon>Actinomycetota</taxon>
        <taxon>Actinomycetes</taxon>
        <taxon>Streptosporangiales</taxon>
        <taxon>Nocardiopsidaceae</taxon>
        <taxon>Lipingzhangella</taxon>
    </lineage>
</organism>
<proteinExistence type="predicted"/>
<dbReference type="Proteomes" id="UP000523007">
    <property type="component" value="Unassembled WGS sequence"/>
</dbReference>
<evidence type="ECO:0000313" key="3">
    <source>
        <dbReference type="Proteomes" id="UP000523007"/>
    </source>
</evidence>
<evidence type="ECO:0000256" key="1">
    <source>
        <dbReference type="SAM" id="MobiDB-lite"/>
    </source>
</evidence>
<dbReference type="EMBL" id="JACHJT010000001">
    <property type="protein sequence ID" value="MBB4934571.1"/>
    <property type="molecule type" value="Genomic_DNA"/>
</dbReference>